<evidence type="ECO:0000313" key="1">
    <source>
        <dbReference type="EMBL" id="KAF0971702.1"/>
    </source>
</evidence>
<dbReference type="AlphaFoldDB" id="A0A6A5B909"/>
<organism evidence="1 2">
    <name type="scientific">Naegleria fowleri</name>
    <name type="common">Brain eating amoeba</name>
    <dbReference type="NCBI Taxonomy" id="5763"/>
    <lineage>
        <taxon>Eukaryota</taxon>
        <taxon>Discoba</taxon>
        <taxon>Heterolobosea</taxon>
        <taxon>Tetramitia</taxon>
        <taxon>Eutetramitia</taxon>
        <taxon>Vahlkampfiidae</taxon>
        <taxon>Naegleria</taxon>
    </lineage>
</organism>
<dbReference type="PANTHER" id="PTHR48098">
    <property type="entry name" value="ENTEROCHELIN ESTERASE-RELATED"/>
    <property type="match status" value="1"/>
</dbReference>
<comment type="caution">
    <text evidence="1">The sequence shown here is derived from an EMBL/GenBank/DDBJ whole genome shotgun (WGS) entry which is preliminary data.</text>
</comment>
<dbReference type="PANTHER" id="PTHR48098:SF6">
    <property type="entry name" value="FERRI-BACILLIBACTIN ESTERASE BESA"/>
    <property type="match status" value="1"/>
</dbReference>
<reference evidence="1 2" key="1">
    <citation type="journal article" date="2019" name="Sci. Rep.">
        <title>Nanopore sequencing improves the draft genome of the human pathogenic amoeba Naegleria fowleri.</title>
        <authorList>
            <person name="Liechti N."/>
            <person name="Schurch N."/>
            <person name="Bruggmann R."/>
            <person name="Wittwer M."/>
        </authorList>
    </citation>
    <scope>NUCLEOTIDE SEQUENCE [LARGE SCALE GENOMIC DNA]</scope>
    <source>
        <strain evidence="1 2">ATCC 30894</strain>
    </source>
</reference>
<sequence length="457" mass="52382">MVSSLNRVRLLLTAAATCLILALMFLHDDTIHAAIPIIPPHISSTNSQVDRLNEAITIQLRIRVYYKNMNFNNKKNENTILFVRGNISPLNWSSGISLSSISNADGIYETFLNISQSDLKSQGYILQMKCLVNDRDWQLGPNAMFDLKNQCSHPDDDDFHNESKWKIKKTKSLETPITLNVYPWFYTTEGSIFILPNSIYSPQLKNYRNITLYLPPSYFENSWKRYDNLLIMHDGQNLFDPSTAFMNQAWMIQNTLNPLMLNSNANNAMEEVVVIGVYNTPDRMNEYTYSRDNSVGAGGKGGLYLDFLEQTLMPTLMDMFKTRWILDHSKLGILGSSLGGLISCYAGWTRPTVYGKVGCMSSSFWWNNQDFNNTILNRPNVPQQLVIYLDSGNQGVDNDDVLQTQTVRNHMLSFPSFTCGKNLYYYLDNGGQHNEYFWGRRFWSPCLSLWKPTPQIV</sequence>
<gene>
    <name evidence="1" type="ORF">FDP41_009925</name>
</gene>
<dbReference type="VEuPathDB" id="AmoebaDB:NF0042290"/>
<dbReference type="InterPro" id="IPR050583">
    <property type="entry name" value="Mycobacterial_A85_antigen"/>
</dbReference>
<name>A0A6A5B909_NAEFO</name>
<evidence type="ECO:0008006" key="3">
    <source>
        <dbReference type="Google" id="ProtNLM"/>
    </source>
</evidence>
<dbReference type="GeneID" id="68117140"/>
<keyword evidence="2" id="KW-1185">Reference proteome</keyword>
<dbReference type="Proteomes" id="UP000444721">
    <property type="component" value="Unassembled WGS sequence"/>
</dbReference>
<dbReference type="SUPFAM" id="SSF53474">
    <property type="entry name" value="alpha/beta-Hydrolases"/>
    <property type="match status" value="1"/>
</dbReference>
<accession>A0A6A5B909</accession>
<dbReference type="Gene3D" id="3.40.50.1820">
    <property type="entry name" value="alpha/beta hydrolase"/>
    <property type="match status" value="1"/>
</dbReference>
<dbReference type="OrthoDB" id="446683at2759"/>
<dbReference type="VEuPathDB" id="AmoebaDB:FDP41_009925"/>
<dbReference type="VEuPathDB" id="AmoebaDB:NfTy_081170"/>
<dbReference type="OMA" id="PRDNFEV"/>
<dbReference type="InterPro" id="IPR029058">
    <property type="entry name" value="AB_hydrolase_fold"/>
</dbReference>
<dbReference type="EMBL" id="VFQX01000074">
    <property type="protein sequence ID" value="KAF0971702.1"/>
    <property type="molecule type" value="Genomic_DNA"/>
</dbReference>
<dbReference type="Pfam" id="PF00756">
    <property type="entry name" value="Esterase"/>
    <property type="match status" value="1"/>
</dbReference>
<dbReference type="InterPro" id="IPR000801">
    <property type="entry name" value="Esterase-like"/>
</dbReference>
<dbReference type="RefSeq" id="XP_044556418.1">
    <property type="nucleotide sequence ID" value="XM_044713936.1"/>
</dbReference>
<evidence type="ECO:0000313" key="2">
    <source>
        <dbReference type="Proteomes" id="UP000444721"/>
    </source>
</evidence>
<proteinExistence type="predicted"/>
<protein>
    <recommendedName>
        <fullName evidence="3">Esterase</fullName>
    </recommendedName>
</protein>